<evidence type="ECO:0000313" key="2">
    <source>
        <dbReference type="EMBL" id="MPM14656.1"/>
    </source>
</evidence>
<evidence type="ECO:0000259" key="1">
    <source>
        <dbReference type="Pfam" id="PF14588"/>
    </source>
</evidence>
<dbReference type="PANTHER" id="PTHR43760:SF1">
    <property type="entry name" value="ENDORIBONUCLEASE L-PSP_CHORISMATE MUTASE-LIKE DOMAIN-CONTAINING PROTEIN"/>
    <property type="match status" value="1"/>
</dbReference>
<dbReference type="Pfam" id="PF14588">
    <property type="entry name" value="YjgF_endoribonc"/>
    <property type="match status" value="1"/>
</dbReference>
<dbReference type="InterPro" id="IPR035959">
    <property type="entry name" value="RutC-like_sf"/>
</dbReference>
<dbReference type="InterPro" id="IPR013813">
    <property type="entry name" value="Endoribo_LPSP/chorism_mut-like"/>
</dbReference>
<dbReference type="Gene3D" id="3.30.1330.40">
    <property type="entry name" value="RutC-like"/>
    <property type="match status" value="1"/>
</dbReference>
<dbReference type="AlphaFoldDB" id="A0A644XEK0"/>
<organism evidence="2">
    <name type="scientific">bioreactor metagenome</name>
    <dbReference type="NCBI Taxonomy" id="1076179"/>
    <lineage>
        <taxon>unclassified sequences</taxon>
        <taxon>metagenomes</taxon>
        <taxon>ecological metagenomes</taxon>
    </lineage>
</organism>
<sequence>MKVEQKINQLGITLPEKSTPSAMYIPVKQLGNALFVSGHIPIVNGELVYTGKVGSERTLEEAQDAAKICTINILAAVKDYLGDLDRVLNVVKLQGFVNSEVGFLEQHIVINAASQLLFDVFGEAGRHARTALGTAHLPLDATVEIEAIFEIEEV</sequence>
<gene>
    <name evidence="2" type="ORF">SDC9_61020</name>
</gene>
<comment type="caution">
    <text evidence="2">The sequence shown here is derived from an EMBL/GenBank/DDBJ whole genome shotgun (WGS) entry which is preliminary data.</text>
</comment>
<proteinExistence type="predicted"/>
<name>A0A644XEK0_9ZZZZ</name>
<dbReference type="SUPFAM" id="SSF55298">
    <property type="entry name" value="YjgF-like"/>
    <property type="match status" value="1"/>
</dbReference>
<dbReference type="CDD" id="cd02199">
    <property type="entry name" value="YjgF_YER057c_UK114_like_1"/>
    <property type="match status" value="1"/>
</dbReference>
<reference evidence="2" key="1">
    <citation type="submission" date="2019-08" db="EMBL/GenBank/DDBJ databases">
        <authorList>
            <person name="Kucharzyk K."/>
            <person name="Murdoch R.W."/>
            <person name="Higgins S."/>
            <person name="Loffler F."/>
        </authorList>
    </citation>
    <scope>NUCLEOTIDE SEQUENCE</scope>
</reference>
<dbReference type="PANTHER" id="PTHR43760">
    <property type="entry name" value="ENDORIBONUCLEASE-RELATED"/>
    <property type="match status" value="1"/>
</dbReference>
<accession>A0A644XEK0</accession>
<feature type="domain" description="Endoribonuclease L-PSP/chorismate mutase-like" evidence="1">
    <location>
        <begin position="6"/>
        <end position="142"/>
    </location>
</feature>
<protein>
    <recommendedName>
        <fullName evidence="1">Endoribonuclease L-PSP/chorismate mutase-like domain-containing protein</fullName>
    </recommendedName>
</protein>
<dbReference type="EMBL" id="VSSQ01002316">
    <property type="protein sequence ID" value="MPM14656.1"/>
    <property type="molecule type" value="Genomic_DNA"/>
</dbReference>